<proteinExistence type="predicted"/>
<feature type="compositionally biased region" description="Acidic residues" evidence="1">
    <location>
        <begin position="179"/>
        <end position="199"/>
    </location>
</feature>
<dbReference type="Proteomes" id="UP001148838">
    <property type="component" value="Unassembled WGS sequence"/>
</dbReference>
<accession>A0ABQ8TGW1</accession>
<feature type="compositionally biased region" description="Low complexity" evidence="1">
    <location>
        <begin position="200"/>
        <end position="209"/>
    </location>
</feature>
<reference evidence="2 3" key="1">
    <citation type="journal article" date="2022" name="Allergy">
        <title>Genome assembly and annotation of Periplaneta americana reveal a comprehensive cockroach allergen profile.</title>
        <authorList>
            <person name="Wang L."/>
            <person name="Xiong Q."/>
            <person name="Saelim N."/>
            <person name="Wang L."/>
            <person name="Nong W."/>
            <person name="Wan A.T."/>
            <person name="Shi M."/>
            <person name="Liu X."/>
            <person name="Cao Q."/>
            <person name="Hui J.H.L."/>
            <person name="Sookrung N."/>
            <person name="Leung T.F."/>
            <person name="Tungtrongchitr A."/>
            <person name="Tsui S.K.W."/>
        </authorList>
    </citation>
    <scope>NUCLEOTIDE SEQUENCE [LARGE SCALE GENOMIC DNA]</scope>
    <source>
        <strain evidence="2">PWHHKU_190912</strain>
    </source>
</reference>
<evidence type="ECO:0000313" key="3">
    <source>
        <dbReference type="Proteomes" id="UP001148838"/>
    </source>
</evidence>
<keyword evidence="3" id="KW-1185">Reference proteome</keyword>
<sequence length="218" mass="24285">MSLGSSTESHPAFARIGLRKNPGKNLNQVTCPDRDSNPGHLVSRLDVLTVTPQQATKGNIEGGGFGPVLWIEFGVAQWSERLVRRTKDTGFIPNALLTFKSKSTKDYHEEMDSTVFKNWFINQLLPNIPLNSIISALAKVTEDNWRKACEHVEKVDQFYWEKDGLVDEISDRFVINLDDTDTDEELSGGEESEFEEEESAAAANSWSLEGVSTIPPSP</sequence>
<evidence type="ECO:0000256" key="1">
    <source>
        <dbReference type="SAM" id="MobiDB-lite"/>
    </source>
</evidence>
<protein>
    <submittedName>
        <fullName evidence="2">Uncharacterized protein</fullName>
    </submittedName>
</protein>
<evidence type="ECO:0000313" key="2">
    <source>
        <dbReference type="EMBL" id="KAJ4445839.1"/>
    </source>
</evidence>
<name>A0ABQ8TGW1_PERAM</name>
<organism evidence="2 3">
    <name type="scientific">Periplaneta americana</name>
    <name type="common">American cockroach</name>
    <name type="synonym">Blatta americana</name>
    <dbReference type="NCBI Taxonomy" id="6978"/>
    <lineage>
        <taxon>Eukaryota</taxon>
        <taxon>Metazoa</taxon>
        <taxon>Ecdysozoa</taxon>
        <taxon>Arthropoda</taxon>
        <taxon>Hexapoda</taxon>
        <taxon>Insecta</taxon>
        <taxon>Pterygota</taxon>
        <taxon>Neoptera</taxon>
        <taxon>Polyneoptera</taxon>
        <taxon>Dictyoptera</taxon>
        <taxon>Blattodea</taxon>
        <taxon>Blattoidea</taxon>
        <taxon>Blattidae</taxon>
        <taxon>Blattinae</taxon>
        <taxon>Periplaneta</taxon>
    </lineage>
</organism>
<comment type="caution">
    <text evidence="2">The sequence shown here is derived from an EMBL/GenBank/DDBJ whole genome shotgun (WGS) entry which is preliminary data.</text>
</comment>
<gene>
    <name evidence="2" type="ORF">ANN_12524</name>
</gene>
<dbReference type="EMBL" id="JAJSOF020000009">
    <property type="protein sequence ID" value="KAJ4445839.1"/>
    <property type="molecule type" value="Genomic_DNA"/>
</dbReference>
<feature type="region of interest" description="Disordered" evidence="1">
    <location>
        <begin position="179"/>
        <end position="218"/>
    </location>
</feature>